<dbReference type="EMBL" id="PYSW02000025">
    <property type="protein sequence ID" value="KAG2381858.1"/>
    <property type="molecule type" value="Genomic_DNA"/>
</dbReference>
<dbReference type="SUPFAM" id="SSF160631">
    <property type="entry name" value="SMI1/KNR4-like"/>
    <property type="match status" value="1"/>
</dbReference>
<evidence type="ECO:0000313" key="3">
    <source>
        <dbReference type="EMBL" id="KAG2381858.1"/>
    </source>
</evidence>
<evidence type="ECO:0000313" key="4">
    <source>
        <dbReference type="Proteomes" id="UP000816034"/>
    </source>
</evidence>
<sequence>MFLRLGRNFSPNGVLPHSDDENSNQEIIPENETTDPNIPTLFLASDTIESIAEFLDEQDREMAQHVCMCFQEACRTVARREFQYMWHDENLCLRKPLSEPPVDEEFIVKREMEFKTKFPLCLREFLKITNGRPAWSDEVDHVSNMLNRVELWKYNHARTVILLGMSTQNSMSLTLDPKHSIIRLNHQKINFKHYVTMQNRTFNHTLYDAEKFKSKKYFPYHIQRSVYSILPSIFTSQRWFTLHCVQRDGLCLQYADMEFKKDPQIVKEAYRQNPKSFKFCSDELQNQNTELVMELFQIDPECLLTYLTKTHELFHRKEFMLQAVQIGGQFLRKASSDLKNDRELVLKAIENYPDSISYASLELKNDFEIVMKALNGNVRTYQHISGSLKLNEQTLTLVLERNGRLLRDLPEELQQDEQLQLLAVKTDPFSLTKFKFKPPESQYREFALQAVKSNGWCMHYLPRCFAQDREIVTALIQSSAFGSNHGLFRIANDQLRNDKELVKLAIQHNPMALQYASEALREDLDIVLLAIRRNGKALSYASKKLQCKQYVAMQRNADVVNREPNSLSSYEEEKASIPLKNRMKNTSKKALRRKK</sequence>
<reference evidence="3 4" key="1">
    <citation type="journal article" date="2018" name="BMC Genomics">
        <title>The genome of Naegleria lovaniensis, the basis for a comparative approach to unravel pathogenicity factors of the human pathogenic amoeba N. fowleri.</title>
        <authorList>
            <person name="Liechti N."/>
            <person name="Schurch N."/>
            <person name="Bruggmann R."/>
            <person name="Wittwer M."/>
        </authorList>
    </citation>
    <scope>NUCLEOTIDE SEQUENCE [LARGE SCALE GENOMIC DNA]</scope>
    <source>
        <strain evidence="3 4">ATCC 30569</strain>
    </source>
</reference>
<comment type="caution">
    <text evidence="3">The sequence shown here is derived from an EMBL/GenBank/DDBJ whole genome shotgun (WGS) entry which is preliminary data.</text>
</comment>
<dbReference type="GeneID" id="68098105"/>
<feature type="domain" description="DUF4116" evidence="2">
    <location>
        <begin position="444"/>
        <end position="480"/>
    </location>
</feature>
<feature type="compositionally biased region" description="Basic residues" evidence="1">
    <location>
        <begin position="581"/>
        <end position="595"/>
    </location>
</feature>
<evidence type="ECO:0000256" key="1">
    <source>
        <dbReference type="SAM" id="MobiDB-lite"/>
    </source>
</evidence>
<accession>A0AA88KJH7</accession>
<dbReference type="InterPro" id="IPR025197">
    <property type="entry name" value="DUF4116"/>
</dbReference>
<proteinExistence type="predicted"/>
<organism evidence="3 4">
    <name type="scientific">Naegleria lovaniensis</name>
    <name type="common">Amoeba</name>
    <dbReference type="NCBI Taxonomy" id="51637"/>
    <lineage>
        <taxon>Eukaryota</taxon>
        <taxon>Discoba</taxon>
        <taxon>Heterolobosea</taxon>
        <taxon>Tetramitia</taxon>
        <taxon>Eutetramitia</taxon>
        <taxon>Vahlkampfiidae</taxon>
        <taxon>Naegleria</taxon>
    </lineage>
</organism>
<feature type="domain" description="DUF4116" evidence="2">
    <location>
        <begin position="317"/>
        <end position="364"/>
    </location>
</feature>
<keyword evidence="4" id="KW-1185">Reference proteome</keyword>
<dbReference type="InterPro" id="IPR037883">
    <property type="entry name" value="Knr4/Smi1-like_sf"/>
</dbReference>
<protein>
    <recommendedName>
        <fullName evidence="2">DUF4116 domain-containing protein</fullName>
    </recommendedName>
</protein>
<dbReference type="Proteomes" id="UP000816034">
    <property type="component" value="Unassembled WGS sequence"/>
</dbReference>
<dbReference type="AlphaFoldDB" id="A0AA88KJH7"/>
<feature type="region of interest" description="Disordered" evidence="1">
    <location>
        <begin position="1"/>
        <end position="36"/>
    </location>
</feature>
<dbReference type="Pfam" id="PF13475">
    <property type="entry name" value="DUF4116"/>
    <property type="match status" value="4"/>
</dbReference>
<feature type="domain" description="DUF4116" evidence="2">
    <location>
        <begin position="242"/>
        <end position="285"/>
    </location>
</feature>
<feature type="region of interest" description="Disordered" evidence="1">
    <location>
        <begin position="562"/>
        <end position="595"/>
    </location>
</feature>
<feature type="domain" description="DUF4116" evidence="2">
    <location>
        <begin position="498"/>
        <end position="546"/>
    </location>
</feature>
<gene>
    <name evidence="3" type="ORF">C9374_005650</name>
</gene>
<dbReference type="RefSeq" id="XP_044547537.1">
    <property type="nucleotide sequence ID" value="XM_044695424.1"/>
</dbReference>
<evidence type="ECO:0000259" key="2">
    <source>
        <dbReference type="Pfam" id="PF13475"/>
    </source>
</evidence>
<name>A0AA88KJH7_NAELO</name>